<organism evidence="2 3">
    <name type="scientific">Planococcus glaciei</name>
    <dbReference type="NCBI Taxonomy" id="459472"/>
    <lineage>
        <taxon>Bacteria</taxon>
        <taxon>Bacillati</taxon>
        <taxon>Bacillota</taxon>
        <taxon>Bacilli</taxon>
        <taxon>Bacillales</taxon>
        <taxon>Caryophanaceae</taxon>
        <taxon>Planococcus</taxon>
    </lineage>
</organism>
<dbReference type="AlphaFoldDB" id="A0A7H8Q8Z7"/>
<dbReference type="Pfam" id="PF01636">
    <property type="entry name" value="APH"/>
    <property type="match status" value="1"/>
</dbReference>
<dbReference type="InterPro" id="IPR002575">
    <property type="entry name" value="Aminoglycoside_PTrfase"/>
</dbReference>
<dbReference type="Proteomes" id="UP000509222">
    <property type="component" value="Chromosome"/>
</dbReference>
<sequence length="309" mass="35890">MRAKTIVKNFGFEAEDEPVSIYPFSPVYRMIRPEGDFIVKKTQHPIEKANRLMRYTKTLNEQGVDVVIPSKIQAENPRTFGEETYVVYPFVQGVPYTGKEWEIKEAGRLLGRIHALSPTDNEYELDIYDVFDFTGEEVKESFQRIEQNAALHGIKMKPILEVRLLQAVRQQEELKQASLISVATPHDFKANNLIYTPQPYLIDPDNAGWIPRIFDLALVLLLFHNELASAPDRTFTKQQWHLFLSGYGESVDLSLEEKANWPKALEHVFLDEVMWLMADVEEDWQNQAQRSLFDSLTQLFLNFEEYNLT</sequence>
<keyword evidence="2" id="KW-0808">Transferase</keyword>
<gene>
    <name evidence="2" type="ORF">HF394_06465</name>
</gene>
<keyword evidence="3" id="KW-1185">Reference proteome</keyword>
<reference evidence="3" key="1">
    <citation type="submission" date="2020-06" db="EMBL/GenBank/DDBJ databases">
        <title>Isolation of Planomicrobium glaciei.</title>
        <authorList>
            <person name="Malisova L."/>
            <person name="Safrankova R."/>
            <person name="Jakubu V."/>
            <person name="Spanelova P."/>
        </authorList>
    </citation>
    <scope>NUCLEOTIDE SEQUENCE [LARGE SCALE GENOMIC DNA]</scope>
    <source>
        <strain evidence="3">NRL-ATB46093</strain>
    </source>
</reference>
<dbReference type="RefSeq" id="WP_176294309.1">
    <property type="nucleotide sequence ID" value="NZ_CP051177.1"/>
</dbReference>
<dbReference type="InterPro" id="IPR011009">
    <property type="entry name" value="Kinase-like_dom_sf"/>
</dbReference>
<accession>A0A7H8Q8Z7</accession>
<name>A0A7H8Q8Z7_9BACL</name>
<dbReference type="SUPFAM" id="SSF56112">
    <property type="entry name" value="Protein kinase-like (PK-like)"/>
    <property type="match status" value="1"/>
</dbReference>
<feature type="domain" description="Aminoglycoside phosphotransferase" evidence="1">
    <location>
        <begin position="27"/>
        <end position="235"/>
    </location>
</feature>
<dbReference type="GO" id="GO:0016740">
    <property type="term" value="F:transferase activity"/>
    <property type="evidence" value="ECO:0007669"/>
    <property type="project" value="UniProtKB-KW"/>
</dbReference>
<proteinExistence type="predicted"/>
<protein>
    <submittedName>
        <fullName evidence="2">Aminoglycoside phosphotransferase family protein</fullName>
    </submittedName>
</protein>
<dbReference type="EMBL" id="CP051177">
    <property type="protein sequence ID" value="QKX50260.1"/>
    <property type="molecule type" value="Genomic_DNA"/>
</dbReference>
<evidence type="ECO:0000313" key="2">
    <source>
        <dbReference type="EMBL" id="QKX50260.1"/>
    </source>
</evidence>
<evidence type="ECO:0000313" key="3">
    <source>
        <dbReference type="Proteomes" id="UP000509222"/>
    </source>
</evidence>
<dbReference type="Gene3D" id="3.90.1200.10">
    <property type="match status" value="1"/>
</dbReference>
<evidence type="ECO:0000259" key="1">
    <source>
        <dbReference type="Pfam" id="PF01636"/>
    </source>
</evidence>